<reference evidence="1 2" key="1">
    <citation type="submission" date="2018-10" db="EMBL/GenBank/DDBJ databases">
        <title>Genomic Encyclopedia of Archaeal and Bacterial Type Strains, Phase II (KMG-II): from individual species to whole genera.</title>
        <authorList>
            <person name="Goeker M."/>
        </authorList>
    </citation>
    <scope>NUCLEOTIDE SEQUENCE [LARGE SCALE GENOMIC DNA]</scope>
    <source>
        <strain evidence="1 2">DSM 14954</strain>
    </source>
</reference>
<keyword evidence="2" id="KW-1185">Reference proteome</keyword>
<protein>
    <submittedName>
        <fullName evidence="1">Uncharacterized protein</fullName>
    </submittedName>
</protein>
<evidence type="ECO:0000313" key="1">
    <source>
        <dbReference type="EMBL" id="RKQ90883.1"/>
    </source>
</evidence>
<gene>
    <name evidence="1" type="ORF">C8N24_0698</name>
</gene>
<dbReference type="EMBL" id="RBIL01000001">
    <property type="protein sequence ID" value="RKQ90883.1"/>
    <property type="molecule type" value="Genomic_DNA"/>
</dbReference>
<dbReference type="AlphaFoldDB" id="A0A660LAH7"/>
<name>A0A660LAH7_9ACTN</name>
<proteinExistence type="predicted"/>
<accession>A0A660LAH7</accession>
<dbReference type="Proteomes" id="UP000278962">
    <property type="component" value="Unassembled WGS sequence"/>
</dbReference>
<organism evidence="1 2">
    <name type="scientific">Solirubrobacter pauli</name>
    <dbReference type="NCBI Taxonomy" id="166793"/>
    <lineage>
        <taxon>Bacteria</taxon>
        <taxon>Bacillati</taxon>
        <taxon>Actinomycetota</taxon>
        <taxon>Thermoleophilia</taxon>
        <taxon>Solirubrobacterales</taxon>
        <taxon>Solirubrobacteraceae</taxon>
        <taxon>Solirubrobacter</taxon>
    </lineage>
</organism>
<comment type="caution">
    <text evidence="1">The sequence shown here is derived from an EMBL/GenBank/DDBJ whole genome shotgun (WGS) entry which is preliminary data.</text>
</comment>
<sequence length="88" mass="10301">MSQQRGETPVQLVPFLRILAGSLGIRCIAKFWGGLRRLWSSCRQLRGQQLQLTFELVKPEDERVLLSVRRLKPRFWLLPLDAQRLSRS</sequence>
<evidence type="ECO:0000313" key="2">
    <source>
        <dbReference type="Proteomes" id="UP000278962"/>
    </source>
</evidence>